<reference evidence="2 3" key="1">
    <citation type="submission" date="2017-09" db="EMBL/GenBank/DDBJ databases">
        <title>WGS assembly of Aquilegia coerulea Goldsmith.</title>
        <authorList>
            <person name="Hodges S."/>
            <person name="Kramer E."/>
            <person name="Nordborg M."/>
            <person name="Tomkins J."/>
            <person name="Borevitz J."/>
            <person name="Derieg N."/>
            <person name="Yan J."/>
            <person name="Mihaltcheva S."/>
            <person name="Hayes R.D."/>
            <person name="Rokhsar D."/>
        </authorList>
    </citation>
    <scope>NUCLEOTIDE SEQUENCE [LARGE SCALE GENOMIC DNA]</scope>
    <source>
        <strain evidence="3">cv. Goldsmith</strain>
    </source>
</reference>
<dbReference type="AlphaFoldDB" id="A0A2G5DN30"/>
<evidence type="ECO:0000313" key="2">
    <source>
        <dbReference type="EMBL" id="PIA44922.1"/>
    </source>
</evidence>
<name>A0A2G5DN30_AQUCA</name>
<dbReference type="Proteomes" id="UP000230069">
    <property type="component" value="Unassembled WGS sequence"/>
</dbReference>
<sequence length="177" mass="19790">MIKRKAALSDITNVFITRSTKPSFSTTKSNDTSTGSNNTDAINPRFRAQSPDTFVEDERFEAAKAQIRRSSAVKAKDKGKANAVVASGRLLTGRTKTVGCGMEKKQLDRNQLHKEHRGVCLPRTCLVPPPRSKKKQCFLASKQHAMPWDVMAQQRAYFSDIDAFKLQEEEVSESELD</sequence>
<feature type="region of interest" description="Disordered" evidence="1">
    <location>
        <begin position="21"/>
        <end position="45"/>
    </location>
</feature>
<accession>A0A2G5DN30</accession>
<evidence type="ECO:0000256" key="1">
    <source>
        <dbReference type="SAM" id="MobiDB-lite"/>
    </source>
</evidence>
<evidence type="ECO:0000313" key="3">
    <source>
        <dbReference type="Proteomes" id="UP000230069"/>
    </source>
</evidence>
<dbReference type="PANTHER" id="PTHR35740">
    <property type="entry name" value="OS12G0111700 PROTEIN"/>
    <property type="match status" value="1"/>
</dbReference>
<feature type="compositionally biased region" description="Polar residues" evidence="1">
    <location>
        <begin position="21"/>
        <end position="41"/>
    </location>
</feature>
<keyword evidence="3" id="KW-1185">Reference proteome</keyword>
<dbReference type="InParanoid" id="A0A2G5DN30"/>
<protein>
    <submittedName>
        <fullName evidence="2">Uncharacterized protein</fullName>
    </submittedName>
</protein>
<proteinExistence type="predicted"/>
<dbReference type="OrthoDB" id="1903589at2759"/>
<dbReference type="EMBL" id="KZ305034">
    <property type="protein sequence ID" value="PIA44922.1"/>
    <property type="molecule type" value="Genomic_DNA"/>
</dbReference>
<gene>
    <name evidence="2" type="ORF">AQUCO_01700476v1</name>
</gene>
<dbReference type="PANTHER" id="PTHR35740:SF1">
    <property type="entry name" value="OS12G0111700 PROTEIN"/>
    <property type="match status" value="1"/>
</dbReference>
<organism evidence="2 3">
    <name type="scientific">Aquilegia coerulea</name>
    <name type="common">Rocky mountain columbine</name>
    <dbReference type="NCBI Taxonomy" id="218851"/>
    <lineage>
        <taxon>Eukaryota</taxon>
        <taxon>Viridiplantae</taxon>
        <taxon>Streptophyta</taxon>
        <taxon>Embryophyta</taxon>
        <taxon>Tracheophyta</taxon>
        <taxon>Spermatophyta</taxon>
        <taxon>Magnoliopsida</taxon>
        <taxon>Ranunculales</taxon>
        <taxon>Ranunculaceae</taxon>
        <taxon>Thalictroideae</taxon>
        <taxon>Aquilegia</taxon>
    </lineage>
</organism>